<dbReference type="InterPro" id="IPR023214">
    <property type="entry name" value="HAD_sf"/>
</dbReference>
<dbReference type="NCBIfam" id="TIGR01488">
    <property type="entry name" value="HAD-SF-IB"/>
    <property type="match status" value="1"/>
</dbReference>
<evidence type="ECO:0000256" key="10">
    <source>
        <dbReference type="ARBA" id="ARBA00053547"/>
    </source>
</evidence>
<dbReference type="EMBL" id="WNJL01000053">
    <property type="protein sequence ID" value="NDU43944.1"/>
    <property type="molecule type" value="Genomic_DNA"/>
</dbReference>
<dbReference type="InterPro" id="IPR050582">
    <property type="entry name" value="HAD-like_SerB"/>
</dbReference>
<evidence type="ECO:0000256" key="8">
    <source>
        <dbReference type="ARBA" id="ARBA00033209"/>
    </source>
</evidence>
<evidence type="ECO:0000313" key="11">
    <source>
        <dbReference type="EMBL" id="NDU43944.1"/>
    </source>
</evidence>
<keyword evidence="6 11" id="KW-0378">Hydrolase</keyword>
<comment type="similarity">
    <text evidence="2">Belongs to the HAD-like hydrolase superfamily. SerB family.</text>
</comment>
<dbReference type="SUPFAM" id="SSF56784">
    <property type="entry name" value="HAD-like"/>
    <property type="match status" value="1"/>
</dbReference>
<evidence type="ECO:0000256" key="5">
    <source>
        <dbReference type="ARBA" id="ARBA00022723"/>
    </source>
</evidence>
<evidence type="ECO:0000256" key="2">
    <source>
        <dbReference type="ARBA" id="ARBA00009184"/>
    </source>
</evidence>
<gene>
    <name evidence="11" type="ORF">GL267_15325</name>
</gene>
<dbReference type="Pfam" id="PF12710">
    <property type="entry name" value="HAD"/>
    <property type="match status" value="1"/>
</dbReference>
<sequence>MTLALFDLDNTLLSGDSDHAWMEFLGRRGLVDAAHFNRLNDRFYTEYQAGTLDIQAFLDFQLAPLAAHPRAQLDAWHAEYLQERILPMISGHSRALVETHRQRGDTLVIITATNRFVTAPIAEVFGIPHLLATEPEETASGDFTGRTVGIPCFQAGKVRRLRAWLETQGREWEPSLRDSTFYSDSHNDLPLLEAVARPVAVDPDPRLRALAEQRDWPILSLRSAPAEDHT</sequence>
<comment type="function">
    <text evidence="10">Catalyzes the dephosphorylation of histidinol-phosphate to histidinol, the direct precursor of histidine.</text>
</comment>
<dbReference type="GO" id="GO:0046872">
    <property type="term" value="F:metal ion binding"/>
    <property type="evidence" value="ECO:0007669"/>
    <property type="project" value="UniProtKB-KW"/>
</dbReference>
<dbReference type="GO" id="GO:0004401">
    <property type="term" value="F:histidinol-phosphatase activity"/>
    <property type="evidence" value="ECO:0007669"/>
    <property type="project" value="UniProtKB-EC"/>
</dbReference>
<dbReference type="InterPro" id="IPR036412">
    <property type="entry name" value="HAD-like_sf"/>
</dbReference>
<dbReference type="PANTHER" id="PTHR43344:SF13">
    <property type="entry name" value="PHOSPHATASE RV3661-RELATED"/>
    <property type="match status" value="1"/>
</dbReference>
<dbReference type="NCBIfam" id="TIGR01490">
    <property type="entry name" value="HAD-SF-IB-hyp1"/>
    <property type="match status" value="1"/>
</dbReference>
<dbReference type="Gene3D" id="1.20.1440.100">
    <property type="entry name" value="SG protein - dephosphorylation function"/>
    <property type="match status" value="1"/>
</dbReference>
<reference evidence="11" key="1">
    <citation type="submission" date="2019-11" db="EMBL/GenBank/DDBJ databases">
        <title>Acidithiobacillus ferrianus sp. nov.: a facultatively anaerobic and extremely acidophilic chemolithoautotroph.</title>
        <authorList>
            <person name="Norris P.R."/>
            <person name="Falagan C."/>
            <person name="Moya-Beltran A."/>
            <person name="Castro M."/>
            <person name="Quatrini R."/>
            <person name="Johnson D.B."/>
        </authorList>
    </citation>
    <scope>NUCLEOTIDE SEQUENCE [LARGE SCALE GENOMIC DNA]</scope>
    <source>
        <strain evidence="11">MG</strain>
    </source>
</reference>
<evidence type="ECO:0000256" key="1">
    <source>
        <dbReference type="ARBA" id="ARBA00004970"/>
    </source>
</evidence>
<comment type="pathway">
    <text evidence="1">Amino-acid biosynthesis; L-histidine biosynthesis; L-histidine from 5-phospho-alpha-D-ribose 1-diphosphate: step 8/9.</text>
</comment>
<dbReference type="PANTHER" id="PTHR43344">
    <property type="entry name" value="PHOSPHOSERINE PHOSPHATASE"/>
    <property type="match status" value="1"/>
</dbReference>
<dbReference type="FunFam" id="3.40.50.1000:FF:000025">
    <property type="entry name" value="HAD hydrolase, family IB"/>
    <property type="match status" value="1"/>
</dbReference>
<dbReference type="InterPro" id="IPR006385">
    <property type="entry name" value="HAD_hydro_SerB1"/>
</dbReference>
<dbReference type="AlphaFoldDB" id="A0A845UJG1"/>
<comment type="catalytic activity">
    <reaction evidence="9">
        <text>L-histidinol phosphate + H2O = L-histidinol + phosphate</text>
        <dbReference type="Rhea" id="RHEA:14465"/>
        <dbReference type="ChEBI" id="CHEBI:15377"/>
        <dbReference type="ChEBI" id="CHEBI:43474"/>
        <dbReference type="ChEBI" id="CHEBI:57699"/>
        <dbReference type="ChEBI" id="CHEBI:57980"/>
        <dbReference type="EC" id="3.1.3.15"/>
    </reaction>
    <physiologicalReaction direction="left-to-right" evidence="9">
        <dbReference type="Rhea" id="RHEA:14466"/>
    </physiologicalReaction>
</comment>
<evidence type="ECO:0000256" key="4">
    <source>
        <dbReference type="ARBA" id="ARBA00021697"/>
    </source>
</evidence>
<evidence type="ECO:0000256" key="9">
    <source>
        <dbReference type="ARBA" id="ARBA00052092"/>
    </source>
</evidence>
<evidence type="ECO:0000256" key="7">
    <source>
        <dbReference type="ARBA" id="ARBA00022842"/>
    </source>
</evidence>
<organism evidence="11">
    <name type="scientific">Acidithiobacillus ferrianus</name>
    <dbReference type="NCBI Taxonomy" id="2678518"/>
    <lineage>
        <taxon>Bacteria</taxon>
        <taxon>Pseudomonadati</taxon>
        <taxon>Pseudomonadota</taxon>
        <taxon>Acidithiobacillia</taxon>
        <taxon>Acidithiobacillales</taxon>
        <taxon>Acidithiobacillaceae</taxon>
        <taxon>Acidithiobacillus</taxon>
    </lineage>
</organism>
<evidence type="ECO:0000256" key="3">
    <source>
        <dbReference type="ARBA" id="ARBA00013085"/>
    </source>
</evidence>
<dbReference type="CDD" id="cd02612">
    <property type="entry name" value="HAD_PGPPase"/>
    <property type="match status" value="1"/>
</dbReference>
<dbReference type="Gene3D" id="3.40.50.1000">
    <property type="entry name" value="HAD superfamily/HAD-like"/>
    <property type="match status" value="1"/>
</dbReference>
<evidence type="ECO:0000256" key="6">
    <source>
        <dbReference type="ARBA" id="ARBA00022801"/>
    </source>
</evidence>
<proteinExistence type="inferred from homology"/>
<keyword evidence="7" id="KW-0460">Magnesium</keyword>
<comment type="caution">
    <text evidence="11">The sequence shown here is derived from an EMBL/GenBank/DDBJ whole genome shotgun (WGS) entry which is preliminary data.</text>
</comment>
<keyword evidence="5" id="KW-0479">Metal-binding</keyword>
<name>A0A845UJG1_9PROT</name>
<accession>A0A845UJG1</accession>
<protein>
    <recommendedName>
        <fullName evidence="4">Histidinol-phosphatase</fullName>
        <ecNumber evidence="3">3.1.3.15</ecNumber>
    </recommendedName>
    <alternativeName>
        <fullName evidence="8">Histidinol-phosphate phosphatase</fullName>
    </alternativeName>
</protein>
<dbReference type="EC" id="3.1.3.15" evidence="3"/>
<dbReference type="RefSeq" id="WP_163099528.1">
    <property type="nucleotide sequence ID" value="NZ_CP127523.1"/>
</dbReference>